<dbReference type="InterPro" id="IPR011109">
    <property type="entry name" value="DNA_bind_recombinase_dom"/>
</dbReference>
<dbReference type="InterPro" id="IPR038109">
    <property type="entry name" value="DNA_bind_recomb_sf"/>
</dbReference>
<name>U7TN76_FUSNU</name>
<gene>
    <name evidence="4" type="ORF">HMPREF1767_02253</name>
</gene>
<dbReference type="PANTHER" id="PTHR30461">
    <property type="entry name" value="DNA-INVERTASE FROM LAMBDOID PROPHAGE"/>
    <property type="match status" value="1"/>
</dbReference>
<evidence type="ECO:0000259" key="3">
    <source>
        <dbReference type="PROSITE" id="PS51737"/>
    </source>
</evidence>
<dbReference type="GO" id="GO:0000150">
    <property type="term" value="F:DNA strand exchange activity"/>
    <property type="evidence" value="ECO:0007669"/>
    <property type="project" value="InterPro"/>
</dbReference>
<dbReference type="PROSITE" id="PS51736">
    <property type="entry name" value="RECOMBINASES_3"/>
    <property type="match status" value="1"/>
</dbReference>
<feature type="domain" description="Recombinase" evidence="3">
    <location>
        <begin position="154"/>
        <end position="262"/>
    </location>
</feature>
<dbReference type="GO" id="GO:0003677">
    <property type="term" value="F:DNA binding"/>
    <property type="evidence" value="ECO:0007669"/>
    <property type="project" value="InterPro"/>
</dbReference>
<dbReference type="EMBL" id="AXNV01000035">
    <property type="protein sequence ID" value="ERT45825.1"/>
    <property type="molecule type" value="Genomic_DNA"/>
</dbReference>
<dbReference type="SUPFAM" id="SSF53041">
    <property type="entry name" value="Resolvase-like"/>
    <property type="match status" value="1"/>
</dbReference>
<dbReference type="Gene3D" id="3.40.50.1390">
    <property type="entry name" value="Resolvase, N-terminal catalytic domain"/>
    <property type="match status" value="1"/>
</dbReference>
<dbReference type="PROSITE" id="PS51737">
    <property type="entry name" value="RECOMBINASE_DNA_BIND"/>
    <property type="match status" value="1"/>
</dbReference>
<feature type="domain" description="Resolvase/invertase-type recombinase catalytic" evidence="2">
    <location>
        <begin position="4"/>
        <end position="146"/>
    </location>
</feature>
<evidence type="ECO:0000313" key="4">
    <source>
        <dbReference type="EMBL" id="ERT45825.1"/>
    </source>
</evidence>
<dbReference type="PATRIC" id="fig|1316587.3.peg.2225"/>
<dbReference type="Pfam" id="PF07508">
    <property type="entry name" value="Recombinase"/>
    <property type="match status" value="1"/>
</dbReference>
<dbReference type="PANTHER" id="PTHR30461:SF23">
    <property type="entry name" value="DNA RECOMBINASE-RELATED"/>
    <property type="match status" value="1"/>
</dbReference>
<dbReference type="InterPro" id="IPR036162">
    <property type="entry name" value="Resolvase-like_N_sf"/>
</dbReference>
<evidence type="ECO:0000259" key="2">
    <source>
        <dbReference type="PROSITE" id="PS51736"/>
    </source>
</evidence>
<dbReference type="Pfam" id="PF00239">
    <property type="entry name" value="Resolvase"/>
    <property type="match status" value="1"/>
</dbReference>
<dbReference type="SMART" id="SM00857">
    <property type="entry name" value="Resolvase"/>
    <property type="match status" value="1"/>
</dbReference>
<evidence type="ECO:0000256" key="1">
    <source>
        <dbReference type="SAM" id="Coils"/>
    </source>
</evidence>
<dbReference type="AlphaFoldDB" id="U7TN76"/>
<comment type="caution">
    <text evidence="4">The sequence shown here is derived from an EMBL/GenBank/DDBJ whole genome shotgun (WGS) entry which is preliminary data.</text>
</comment>
<feature type="coiled-coil region" evidence="1">
    <location>
        <begin position="326"/>
        <end position="395"/>
    </location>
</feature>
<organism evidence="4">
    <name type="scientific">Fusobacterium nucleatum CTI-6</name>
    <dbReference type="NCBI Taxonomy" id="1316587"/>
    <lineage>
        <taxon>Bacteria</taxon>
        <taxon>Fusobacteriati</taxon>
        <taxon>Fusobacteriota</taxon>
        <taxon>Fusobacteriia</taxon>
        <taxon>Fusobacteriales</taxon>
        <taxon>Fusobacteriaceae</taxon>
        <taxon>Fusobacterium</taxon>
    </lineage>
</organism>
<evidence type="ECO:0008006" key="5">
    <source>
        <dbReference type="Google" id="ProtNLM"/>
    </source>
</evidence>
<reference evidence="4" key="1">
    <citation type="submission" date="2013-10" db="EMBL/GenBank/DDBJ databases">
        <title>The Genome Sequence of Fusobacterium nucleatum CTI-6.</title>
        <authorList>
            <consortium name="The Broad Institute Genomics Platform"/>
            <person name="Earl A."/>
            <person name="Ward D."/>
            <person name="Feldgarden M."/>
            <person name="Gevers D."/>
            <person name="Kostic A."/>
            <person name="Garrett W."/>
            <person name="Young S.K."/>
            <person name="Zeng Q."/>
            <person name="Gargeya S."/>
            <person name="Fitzgerald M."/>
            <person name="Abouelleil A."/>
            <person name="Alvarado L."/>
            <person name="Berlin A.M."/>
            <person name="Chapman S.B."/>
            <person name="Gainer-Dewar J."/>
            <person name="Goldberg J."/>
            <person name="Gnerre S."/>
            <person name="Griggs A."/>
            <person name="Gujja S."/>
            <person name="Hansen M."/>
            <person name="Howarth C."/>
            <person name="Imamovic A."/>
            <person name="Ireland A."/>
            <person name="Larimer J."/>
            <person name="McCowan C."/>
            <person name="Murphy C."/>
            <person name="Pearson M."/>
            <person name="Poon T.W."/>
            <person name="Priest M."/>
            <person name="Roberts A."/>
            <person name="Saif S."/>
            <person name="Shea T."/>
            <person name="Sykes S."/>
            <person name="Wortman J."/>
            <person name="Nusbaum C."/>
            <person name="Birren B."/>
        </authorList>
    </citation>
    <scope>NUCLEOTIDE SEQUENCE [LARGE SCALE GENOMIC DNA]</scope>
    <source>
        <strain evidence="4">CTI-6</strain>
    </source>
</reference>
<proteinExistence type="predicted"/>
<dbReference type="InterPro" id="IPR006119">
    <property type="entry name" value="Resolv_N"/>
</dbReference>
<protein>
    <recommendedName>
        <fullName evidence="5">Recombinase domain-containing protein</fullName>
    </recommendedName>
</protein>
<accession>U7TN76</accession>
<sequence length="450" mass="53012">MNITTAIYCRESTDKQDIDSLISLCERKANELGLNDYKIYKDVKSGYSNEREEYLKLIEDIKAGIIKTVIVYESSRLGRDELEHHILYKIFRNYNVKVYNISRGWVDPSNEDDLFLEGILNLLDAREGRKIARRVKDRLKELCMSGQWTGGPAPVGYILKDKKLIVDPEKAKMIKDIFQLFIEGTEKGKIAKIYNLEYKKVGRIISNPVYAGKLKYQQFQKDSNKKRIENKTYEVFKGEHEAIVSEEVFFLANNLLKNTYKEKVTFPAIFRNLLYCNCGKKLYPNEGYKRKRIYVCTDNCISAIKEEEIFPTVINTIENVLNNIDLENIDNVNKNIKERLEFYRNQQKNSEIQLENLTRKYISGQIKEELYDKLSKEINEKINLLLGEIEELNKKISVKESTKNNKEIIFKYLEKIKKEKDKDKINQFFSLIIDKIVFINSYRYIVYLKI</sequence>
<dbReference type="InterPro" id="IPR050639">
    <property type="entry name" value="SSR_resolvase"/>
</dbReference>
<dbReference type="Gene3D" id="3.90.1750.20">
    <property type="entry name" value="Putative Large Serine Recombinase, Chain B, Domain 2"/>
    <property type="match status" value="1"/>
</dbReference>
<keyword evidence="1" id="KW-0175">Coiled coil</keyword>
<dbReference type="CDD" id="cd00338">
    <property type="entry name" value="Ser_Recombinase"/>
    <property type="match status" value="1"/>
</dbReference>